<sequence length="116" mass="12146">MKKAIICVLVVVLAMVRLLLVEPSQAVNCVNVDKSLLTCLTFLTGQVPEPAGGCCDGVKVLKGLVTTTADKHQACNCVKQAAAHYQNIKDDTVSSLAGKCGAPVSFPLSKNIDCNS</sequence>
<dbReference type="InterPro" id="IPR000528">
    <property type="entry name" value="Plant_nsLTP"/>
</dbReference>
<keyword evidence="5" id="KW-1185">Reference proteome</keyword>
<gene>
    <name evidence="4" type="ORF">Syun_008797</name>
</gene>
<dbReference type="GO" id="GO:0006869">
    <property type="term" value="P:lipid transport"/>
    <property type="evidence" value="ECO:0007669"/>
    <property type="project" value="InterPro"/>
</dbReference>
<dbReference type="SMART" id="SM00499">
    <property type="entry name" value="AAI"/>
    <property type="match status" value="1"/>
</dbReference>
<dbReference type="PANTHER" id="PTHR33076">
    <property type="entry name" value="NON-SPECIFIC LIPID-TRANSFER PROTEIN 2-RELATED"/>
    <property type="match status" value="1"/>
</dbReference>
<dbReference type="GO" id="GO:0008289">
    <property type="term" value="F:lipid binding"/>
    <property type="evidence" value="ECO:0007669"/>
    <property type="project" value="UniProtKB-KW"/>
</dbReference>
<proteinExistence type="inferred from homology"/>
<comment type="function">
    <text evidence="1">Plant non-specific lipid-transfer proteins transfer phospholipids as well as galactolipids across membranes. May play a role in wax or cutin deposition in the cell walls of expanding epidermal cells and certain secretory tissues.</text>
</comment>
<evidence type="ECO:0000313" key="4">
    <source>
        <dbReference type="EMBL" id="KAK9150488.1"/>
    </source>
</evidence>
<comment type="similarity">
    <text evidence="1">Belongs to the plant LTP family.</text>
</comment>
<evidence type="ECO:0000313" key="5">
    <source>
        <dbReference type="Proteomes" id="UP001420932"/>
    </source>
</evidence>
<name>A0AAP0PMW8_9MAGN</name>
<dbReference type="Pfam" id="PF00234">
    <property type="entry name" value="Tryp_alpha_amyl"/>
    <property type="match status" value="1"/>
</dbReference>
<feature type="chain" id="PRO_5042910347" description="Non-specific lipid-transfer protein" evidence="2">
    <location>
        <begin position="27"/>
        <end position="116"/>
    </location>
</feature>
<dbReference type="PRINTS" id="PR00382">
    <property type="entry name" value="LIPIDTRNSFER"/>
</dbReference>
<feature type="domain" description="Bifunctional inhibitor/plant lipid transfer protein/seed storage helical" evidence="3">
    <location>
        <begin position="29"/>
        <end position="114"/>
    </location>
</feature>
<dbReference type="InterPro" id="IPR036312">
    <property type="entry name" value="Bifun_inhib/LTP/seed_sf"/>
</dbReference>
<dbReference type="CDD" id="cd01960">
    <property type="entry name" value="nsLTP1"/>
    <property type="match status" value="1"/>
</dbReference>
<feature type="signal peptide" evidence="2">
    <location>
        <begin position="1"/>
        <end position="26"/>
    </location>
</feature>
<dbReference type="EMBL" id="JBBNAF010000004">
    <property type="protein sequence ID" value="KAK9150488.1"/>
    <property type="molecule type" value="Genomic_DNA"/>
</dbReference>
<dbReference type="InterPro" id="IPR016140">
    <property type="entry name" value="Bifunc_inhib/LTP/seed_store"/>
</dbReference>
<keyword evidence="1" id="KW-0446">Lipid-binding</keyword>
<dbReference type="AlphaFoldDB" id="A0AAP0PMW8"/>
<dbReference type="Gene3D" id="1.10.110.10">
    <property type="entry name" value="Plant lipid-transfer and hydrophobic proteins"/>
    <property type="match status" value="1"/>
</dbReference>
<keyword evidence="2" id="KW-0732">Signal</keyword>
<dbReference type="Proteomes" id="UP001420932">
    <property type="component" value="Unassembled WGS sequence"/>
</dbReference>
<comment type="caution">
    <text evidence="4">The sequence shown here is derived from an EMBL/GenBank/DDBJ whole genome shotgun (WGS) entry which is preliminary data.</text>
</comment>
<protein>
    <recommendedName>
        <fullName evidence="1">Non-specific lipid-transfer protein</fullName>
    </recommendedName>
</protein>
<evidence type="ECO:0000256" key="2">
    <source>
        <dbReference type="SAM" id="SignalP"/>
    </source>
</evidence>
<accession>A0AAP0PMW8</accession>
<evidence type="ECO:0000256" key="1">
    <source>
        <dbReference type="RuleBase" id="RU000628"/>
    </source>
</evidence>
<organism evidence="4 5">
    <name type="scientific">Stephania yunnanensis</name>
    <dbReference type="NCBI Taxonomy" id="152371"/>
    <lineage>
        <taxon>Eukaryota</taxon>
        <taxon>Viridiplantae</taxon>
        <taxon>Streptophyta</taxon>
        <taxon>Embryophyta</taxon>
        <taxon>Tracheophyta</taxon>
        <taxon>Spermatophyta</taxon>
        <taxon>Magnoliopsida</taxon>
        <taxon>Ranunculales</taxon>
        <taxon>Menispermaceae</taxon>
        <taxon>Menispermoideae</taxon>
        <taxon>Cissampelideae</taxon>
        <taxon>Stephania</taxon>
    </lineage>
</organism>
<evidence type="ECO:0000259" key="3">
    <source>
        <dbReference type="SMART" id="SM00499"/>
    </source>
</evidence>
<reference evidence="4 5" key="1">
    <citation type="submission" date="2024-01" db="EMBL/GenBank/DDBJ databases">
        <title>Genome assemblies of Stephania.</title>
        <authorList>
            <person name="Yang L."/>
        </authorList>
    </citation>
    <scope>NUCLEOTIDE SEQUENCE [LARGE SCALE GENOMIC DNA]</scope>
    <source>
        <strain evidence="4">YNDBR</strain>
        <tissue evidence="4">Leaf</tissue>
    </source>
</reference>
<keyword evidence="1" id="KW-0813">Transport</keyword>
<dbReference type="SUPFAM" id="SSF47699">
    <property type="entry name" value="Bifunctional inhibitor/lipid-transfer protein/seed storage 2S albumin"/>
    <property type="match status" value="1"/>
</dbReference>